<feature type="compositionally biased region" description="Polar residues" evidence="1">
    <location>
        <begin position="1695"/>
        <end position="1731"/>
    </location>
</feature>
<evidence type="ECO:0000259" key="3">
    <source>
        <dbReference type="PROSITE" id="PS51444"/>
    </source>
</evidence>
<feature type="region of interest" description="Disordered" evidence="1">
    <location>
        <begin position="715"/>
        <end position="741"/>
    </location>
</feature>
<feature type="region of interest" description="Disordered" evidence="1">
    <location>
        <begin position="1566"/>
        <end position="1594"/>
    </location>
</feature>
<feature type="region of interest" description="Disordered" evidence="1">
    <location>
        <begin position="1616"/>
        <end position="1933"/>
    </location>
</feature>
<dbReference type="Gene3D" id="1.25.10.10">
    <property type="entry name" value="Leucine-rich Repeat Variant"/>
    <property type="match status" value="1"/>
</dbReference>
<feature type="compositionally biased region" description="Polar residues" evidence="1">
    <location>
        <begin position="1392"/>
        <end position="1412"/>
    </location>
</feature>
<dbReference type="InterPro" id="IPR010472">
    <property type="entry name" value="FH3_dom"/>
</dbReference>
<feature type="compositionally biased region" description="Polar residues" evidence="1">
    <location>
        <begin position="1051"/>
        <end position="1066"/>
    </location>
</feature>
<feature type="compositionally biased region" description="Polar residues" evidence="1">
    <location>
        <begin position="1524"/>
        <end position="1543"/>
    </location>
</feature>
<reference evidence="4 5" key="1">
    <citation type="submission" date="2024-01" db="EMBL/GenBank/DDBJ databases">
        <title>The genome of the rayed Mediterranean limpet Patella caerulea (Linnaeus, 1758).</title>
        <authorList>
            <person name="Anh-Thu Weber A."/>
            <person name="Halstead-Nussloch G."/>
        </authorList>
    </citation>
    <scope>NUCLEOTIDE SEQUENCE [LARGE SCALE GENOMIC DNA]</scope>
    <source>
        <strain evidence="4">AATW-2023a</strain>
        <tissue evidence="4">Whole specimen</tissue>
    </source>
</reference>
<feature type="region of interest" description="Disordered" evidence="1">
    <location>
        <begin position="244"/>
        <end position="338"/>
    </location>
</feature>
<feature type="domain" description="GBD/FH3" evidence="2">
    <location>
        <begin position="1"/>
        <end position="221"/>
    </location>
</feature>
<dbReference type="PROSITE" id="PS51232">
    <property type="entry name" value="GBD_FH3"/>
    <property type="match status" value="1"/>
</dbReference>
<feature type="compositionally biased region" description="Polar residues" evidence="1">
    <location>
        <begin position="1156"/>
        <end position="1172"/>
    </location>
</feature>
<dbReference type="GO" id="GO:0003779">
    <property type="term" value="F:actin binding"/>
    <property type="evidence" value="ECO:0007669"/>
    <property type="project" value="InterPro"/>
</dbReference>
<dbReference type="InterPro" id="IPR014768">
    <property type="entry name" value="GBD/FH3_dom"/>
</dbReference>
<feature type="compositionally biased region" description="Low complexity" evidence="1">
    <location>
        <begin position="1739"/>
        <end position="1817"/>
    </location>
</feature>
<evidence type="ECO:0000313" key="4">
    <source>
        <dbReference type="EMBL" id="KAK6173050.1"/>
    </source>
</evidence>
<dbReference type="PROSITE" id="PS51444">
    <property type="entry name" value="FH2"/>
    <property type="match status" value="1"/>
</dbReference>
<evidence type="ECO:0008006" key="6">
    <source>
        <dbReference type="Google" id="ProtNLM"/>
    </source>
</evidence>
<proteinExistence type="predicted"/>
<feature type="compositionally biased region" description="Basic residues" evidence="1">
    <location>
        <begin position="1179"/>
        <end position="1188"/>
    </location>
</feature>
<dbReference type="InterPro" id="IPR042201">
    <property type="entry name" value="FH2_Formin_sf"/>
</dbReference>
<feature type="compositionally biased region" description="Basic and acidic residues" evidence="1">
    <location>
        <begin position="1260"/>
        <end position="1291"/>
    </location>
</feature>
<feature type="compositionally biased region" description="Low complexity" evidence="1">
    <location>
        <begin position="844"/>
        <end position="857"/>
    </location>
</feature>
<feature type="compositionally biased region" description="Low complexity" evidence="1">
    <location>
        <begin position="1369"/>
        <end position="1383"/>
    </location>
</feature>
<evidence type="ECO:0000259" key="2">
    <source>
        <dbReference type="PROSITE" id="PS51232"/>
    </source>
</evidence>
<feature type="compositionally biased region" description="Polar residues" evidence="1">
    <location>
        <begin position="1224"/>
        <end position="1238"/>
    </location>
</feature>
<feature type="region of interest" description="Disordered" evidence="1">
    <location>
        <begin position="1148"/>
        <end position="1431"/>
    </location>
</feature>
<dbReference type="InterPro" id="IPR016024">
    <property type="entry name" value="ARM-type_fold"/>
</dbReference>
<dbReference type="Pfam" id="PF02181">
    <property type="entry name" value="FH2"/>
    <property type="match status" value="1"/>
</dbReference>
<comment type="caution">
    <text evidence="4">The sequence shown here is derived from an EMBL/GenBank/DDBJ whole genome shotgun (WGS) entry which is preliminary data.</text>
</comment>
<feature type="compositionally biased region" description="Polar residues" evidence="1">
    <location>
        <begin position="1661"/>
        <end position="1681"/>
    </location>
</feature>
<dbReference type="Pfam" id="PF06367">
    <property type="entry name" value="Drf_FH3"/>
    <property type="match status" value="1"/>
</dbReference>
<feature type="region of interest" description="Disordered" evidence="1">
    <location>
        <begin position="785"/>
        <end position="1096"/>
    </location>
</feature>
<feature type="compositionally biased region" description="Basic and acidic residues" evidence="1">
    <location>
        <begin position="968"/>
        <end position="1002"/>
    </location>
</feature>
<dbReference type="PANTHER" id="PTHR46345:SF8">
    <property type="entry name" value="FORMIN 3, ISOFORM B"/>
    <property type="match status" value="1"/>
</dbReference>
<feature type="compositionally biased region" description="Polar residues" evidence="1">
    <location>
        <begin position="1574"/>
        <end position="1593"/>
    </location>
</feature>
<feature type="compositionally biased region" description="Low complexity" evidence="1">
    <location>
        <begin position="1643"/>
        <end position="1654"/>
    </location>
</feature>
<feature type="compositionally biased region" description="Polar residues" evidence="1">
    <location>
        <begin position="379"/>
        <end position="392"/>
    </location>
</feature>
<feature type="region of interest" description="Disordered" evidence="1">
    <location>
        <begin position="379"/>
        <end position="399"/>
    </location>
</feature>
<gene>
    <name evidence="4" type="ORF">SNE40_016584</name>
</gene>
<dbReference type="SUPFAM" id="SSF48371">
    <property type="entry name" value="ARM repeat"/>
    <property type="match status" value="1"/>
</dbReference>
<feature type="compositionally biased region" description="Polar residues" evidence="1">
    <location>
        <begin position="323"/>
        <end position="338"/>
    </location>
</feature>
<dbReference type="EMBL" id="JAZGQO010000011">
    <property type="protein sequence ID" value="KAK6173050.1"/>
    <property type="molecule type" value="Genomic_DNA"/>
</dbReference>
<feature type="domain" description="FH2" evidence="3">
    <location>
        <begin position="326"/>
        <end position="720"/>
    </location>
</feature>
<sequence length="1933" mass="214940">MESTTSLDYLIETEDFLGKFASALEKDEVAVRKQIFEILAALCVYSQDGYARALGVLEHYKNTKKKKYRFSLVVDDLRVTDNVHYKIILLEFINCLIIYTSKAEDRIRIRNEFYGLKLQEILNSLKSEEEQHIVLQLQVFEDHKANDEEHFPGLKGLDLNSPLDLFNAIFKQVSDTPLELYFVTCLQHLLKIDNTEALADKIWQTIEQLISKCALIESPEEAQKLLVTSTRKLDKQGDVRCCCSCHKDGGDRGNTGPTVRSGTTNEMPKAAPTPPPPPPPPPPSSCAPVPPPPPPPVAGGGPPPPPPPPGAPAAPGLPATKSALPQQNTPKPKSKMRSLQWQKIPIVKVLGKSNLWTMVGKLFNGYKVDYHKMDDLFSVNPNPQTQSESGTPGTERKKKENLEVTLIDGRRSLNVNIFLKQFRMPNDEIVRLLQEGNSNKFGAEKLRGLQKLLPTHDEIDIIKSFEGDKEKLGEAEKFFVCLMALPNYNLRIEGMLIKEEFNDNMEWIRPSIESVIQAAKDIKDNPSLRELIYLVLIAGNYLNSGNYAGNAAGFRLSSLVKLTEIRANKPRMNLMHYVVMEAEEKNQHLLTFPEEMKALKDASMTSLDSLSSDILSLANKVSAVSDHINRLNDNFREQMSSFLKEANYEMLELKEDLKDIDALRIELAEFFCEDPNTFKLEECFKTLNIFCERFKKAIEENRSRKIDEERAKARLKQKELEQSKRSRDVKEPGEQAMERSVDVDEDGYIVDMLLADVRSGFATRQRGNTSFSVTKIKKVSLGGPLNIGSLQSGVGEIKPKGDTSVSETDPSFVRNSVGRVSMRRRRSQNQPLQDSPTPLDSTDTESTCSSLEETSGSDAVNTKRSRKSYATSDDESLIDFLMQSGEEPDKIPFDKNGSMRRRRKERLERRGLLEVFGSERERAPSPAITDVSDKSQPAPGSPLKMSDTSKLDIVDGNKTSSPLRRTRSMVDRMSVDRALSRSKETPPSRRSVDDSGHEEFLSRIKQKLHSKNDSNVDSPRNPPVIMEPDNGEKKTTDTSPEVRSRNRWRSGIQNCVLNESPRTLETISEKDKFEPKEDDNNNNKLSSALERSKEQYSNRYRKTLDSAELSKMMQGIDVRQEGNAVNVSISEKLNRAYNLKEELQKVETGEKALGSVSHTTSQPNSRPETPSDITEENLKKKRERRKMRSQLSIEEVHAALKPGESASKPTPKSPQAPPRRIRSNSDSTKAEVSTGNKTSADEKSVLSKAAKLAGKKKFRQDRFGDKDKTGSDSSVDRCKSDVEKDVVDEALKSMASQGNMSRSKSYDEAVSRLAGSDNCELSLRNSGSTPDTYAEKQAIRRGSTNRLSSSDSRRHGVVIQSDDSDNDTKSNSSSTLHGSSIGSPKSQHRLSIKSTNTSTETLQAHQSESENSPEQRRKNSPINIITEGVHRNPENIKYEQFSSKSEWINPAEDLDDPYNSLNRWKLNRRSLRGNDIGHRHNSIRNEFSHSLSPRTDINDMKNESGSRSSYASSQASCDEGFESMSGTSGTGSQRASMASTLDSNDNVPSSYYRSNTFHPFPTEIVEEDKKQRTESWTASTIQATQGRPTSLDSSVEYPVSAPGIIHESVSEDVWSSNMNDTVKLSSPPEEGIEQPKSPKKPTTESPKTPKTVKTASYMRGTASSSTRRNIGDTKLSNSNVRASMRVANTLRRSAAPSTNLSKSKTVTGSNNSLTASNASDLSTSTAQSKASTVRRKLAPSNRPTTPSNRPTTPADRPITPSSRTSTSSSRLLPPTPNGKKPTTPSTTSRSTPTSTPFSRTQSMRVTSSTRKSVTSPVETTRSRTPGFMEPTASFRAARKELPQTPENTPRRSPAATGFKPAGNSTPSPLTRHGSMRRSTKSPASTIEEHGRMTPTKRIASKETNKHLATVTETPKRDGTKRVAPTETKRKLVK</sequence>
<feature type="compositionally biased region" description="Polar residues" evidence="1">
    <location>
        <begin position="1484"/>
        <end position="1495"/>
    </location>
</feature>
<feature type="compositionally biased region" description="Polar residues" evidence="1">
    <location>
        <begin position="828"/>
        <end position="840"/>
    </location>
</feature>
<dbReference type="SMART" id="SM01139">
    <property type="entry name" value="Drf_FH3"/>
    <property type="match status" value="1"/>
</dbReference>
<protein>
    <recommendedName>
        <fullName evidence="6">FH2 domain-containing protein</fullName>
    </recommendedName>
</protein>
<organism evidence="4 5">
    <name type="scientific">Patella caerulea</name>
    <name type="common">Rayed Mediterranean limpet</name>
    <dbReference type="NCBI Taxonomy" id="87958"/>
    <lineage>
        <taxon>Eukaryota</taxon>
        <taxon>Metazoa</taxon>
        <taxon>Spiralia</taxon>
        <taxon>Lophotrochozoa</taxon>
        <taxon>Mollusca</taxon>
        <taxon>Gastropoda</taxon>
        <taxon>Patellogastropoda</taxon>
        <taxon>Patelloidea</taxon>
        <taxon>Patellidae</taxon>
        <taxon>Patella</taxon>
    </lineage>
</organism>
<dbReference type="SMART" id="SM00498">
    <property type="entry name" value="FH2"/>
    <property type="match status" value="1"/>
</dbReference>
<feature type="compositionally biased region" description="Basic and acidic residues" evidence="1">
    <location>
        <begin position="1030"/>
        <end position="1044"/>
    </location>
</feature>
<feature type="compositionally biased region" description="Basic and acidic residues" evidence="1">
    <location>
        <begin position="1067"/>
        <end position="1081"/>
    </location>
</feature>
<evidence type="ECO:0000256" key="1">
    <source>
        <dbReference type="SAM" id="MobiDB-lite"/>
    </source>
</evidence>
<dbReference type="SUPFAM" id="SSF101447">
    <property type="entry name" value="Formin homology 2 domain (FH2 domain)"/>
    <property type="match status" value="1"/>
</dbReference>
<feature type="compositionally biased region" description="Low complexity" evidence="1">
    <location>
        <begin position="1505"/>
        <end position="1516"/>
    </location>
</feature>
<dbReference type="PANTHER" id="PTHR46345">
    <property type="entry name" value="INVERTED FORMIN-2"/>
    <property type="match status" value="1"/>
</dbReference>
<dbReference type="Proteomes" id="UP001347796">
    <property type="component" value="Unassembled WGS sequence"/>
</dbReference>
<dbReference type="InterPro" id="IPR011989">
    <property type="entry name" value="ARM-like"/>
</dbReference>
<name>A0AAN8JA88_PATCE</name>
<dbReference type="Gene3D" id="1.10.238.150">
    <property type="entry name" value="Formin, FH3 diaphanous domain"/>
    <property type="match status" value="1"/>
</dbReference>
<feature type="compositionally biased region" description="Pro residues" evidence="1">
    <location>
        <begin position="271"/>
        <end position="312"/>
    </location>
</feature>
<feature type="region of interest" description="Disordered" evidence="1">
    <location>
        <begin position="1473"/>
        <end position="1543"/>
    </location>
</feature>
<feature type="compositionally biased region" description="Polar residues" evidence="1">
    <location>
        <begin position="255"/>
        <end position="266"/>
    </location>
</feature>
<evidence type="ECO:0000313" key="5">
    <source>
        <dbReference type="Proteomes" id="UP001347796"/>
    </source>
</evidence>
<feature type="compositionally biased region" description="Basic and acidic residues" evidence="1">
    <location>
        <begin position="905"/>
        <end position="923"/>
    </location>
</feature>
<dbReference type="Gene3D" id="1.20.58.2220">
    <property type="entry name" value="Formin, FH2 domain"/>
    <property type="match status" value="1"/>
</dbReference>
<feature type="compositionally biased region" description="Polar residues" evidence="1">
    <location>
        <begin position="1294"/>
        <end position="1303"/>
    </location>
</feature>
<accession>A0AAN8JA88</accession>
<dbReference type="InterPro" id="IPR015425">
    <property type="entry name" value="FH2_Formin"/>
</dbReference>
<keyword evidence="5" id="KW-1185">Reference proteome</keyword>